<sequence>MALKPDREYNEVTDITNFWTTVAAENGGCAGVVTQGSGAAMGQNIVDEANVVGYIANPSGVIAKGILLQTVSAVMSATRDFPNFENGEIRPSDKCTLVKKGFVVTDMIPAGITPTRGAAAYLAASGYVSSTQATGAPQIGRFETTKDANGFARVSIDIT</sequence>
<dbReference type="AlphaFoldDB" id="A0A0F9SP98"/>
<reference evidence="1" key="1">
    <citation type="journal article" date="2015" name="Nature">
        <title>Complex archaea that bridge the gap between prokaryotes and eukaryotes.</title>
        <authorList>
            <person name="Spang A."/>
            <person name="Saw J.H."/>
            <person name="Jorgensen S.L."/>
            <person name="Zaremba-Niedzwiedzka K."/>
            <person name="Martijn J."/>
            <person name="Lind A.E."/>
            <person name="van Eijk R."/>
            <person name="Schleper C."/>
            <person name="Guy L."/>
            <person name="Ettema T.J."/>
        </authorList>
    </citation>
    <scope>NUCLEOTIDE SEQUENCE</scope>
</reference>
<comment type="caution">
    <text evidence="1">The sequence shown here is derived from an EMBL/GenBank/DDBJ whole genome shotgun (WGS) entry which is preliminary data.</text>
</comment>
<dbReference type="EMBL" id="LAZR01000395">
    <property type="protein sequence ID" value="KKN70845.1"/>
    <property type="molecule type" value="Genomic_DNA"/>
</dbReference>
<gene>
    <name evidence="1" type="ORF">LCGC14_0426280</name>
</gene>
<name>A0A0F9SP98_9ZZZZ</name>
<organism evidence="1">
    <name type="scientific">marine sediment metagenome</name>
    <dbReference type="NCBI Taxonomy" id="412755"/>
    <lineage>
        <taxon>unclassified sequences</taxon>
        <taxon>metagenomes</taxon>
        <taxon>ecological metagenomes</taxon>
    </lineage>
</organism>
<accession>A0A0F9SP98</accession>
<protein>
    <submittedName>
        <fullName evidence="1">Uncharacterized protein</fullName>
    </submittedName>
</protein>
<evidence type="ECO:0000313" key="1">
    <source>
        <dbReference type="EMBL" id="KKN70845.1"/>
    </source>
</evidence>
<proteinExistence type="predicted"/>